<name>A0AA88HQG9_ARTSF</name>
<accession>A0AA88HQG9</accession>
<protein>
    <recommendedName>
        <fullName evidence="1">TLDc domain-containing protein</fullName>
    </recommendedName>
</protein>
<dbReference type="PROSITE" id="PS51886">
    <property type="entry name" value="TLDC"/>
    <property type="match status" value="1"/>
</dbReference>
<feature type="domain" description="TLDc" evidence="1">
    <location>
        <begin position="189"/>
        <end position="374"/>
    </location>
</feature>
<dbReference type="Pfam" id="PF07534">
    <property type="entry name" value="TLD"/>
    <property type="match status" value="1"/>
</dbReference>
<evidence type="ECO:0000313" key="3">
    <source>
        <dbReference type="Proteomes" id="UP001187531"/>
    </source>
</evidence>
<dbReference type="InterPro" id="IPR006571">
    <property type="entry name" value="TLDc_dom"/>
</dbReference>
<comment type="caution">
    <text evidence="2">The sequence shown here is derived from an EMBL/GenBank/DDBJ whole genome shotgun (WGS) entry which is preliminary data.</text>
</comment>
<sequence>MALNVVRRCVERDEAGEGADCGRPRDQELVADMAERSSVHGILTADRAEKSSVPEELAADMAERSSVHGILTADRAEKSSLPEELAADMAERSSVHGILTADRAEKSSVPEELVADMAERSSVHGILTADRAEKNSQVFAEEVEPTGLVPIEVSLERYRFAALPTKFRENPVESRLKPRTSTRFFPGSTILSQNKTTLQKTLNAWYGSPNQQWRMVYKAGVHGFSSEAFHKQCDGVSPTYVIVQIEIESALVELKDESNGIGGLFQEIRYIHCYPTFCHYHQWAKKTHITFIWSSCNNPKMKIIAPFTGTAVNLLGGSGHICGGFSDIPWVKSGPKGRYGSSEKAFIFTLVNNENVPPTKFPVTKKMYAVCFHH</sequence>
<evidence type="ECO:0000259" key="1">
    <source>
        <dbReference type="PROSITE" id="PS51886"/>
    </source>
</evidence>
<dbReference type="EMBL" id="JAVRJZ010000014">
    <property type="protein sequence ID" value="KAK2713765.1"/>
    <property type="molecule type" value="Genomic_DNA"/>
</dbReference>
<proteinExistence type="predicted"/>
<dbReference type="AlphaFoldDB" id="A0AA88HQG9"/>
<reference evidence="2" key="1">
    <citation type="submission" date="2023-07" db="EMBL/GenBank/DDBJ databases">
        <title>Chromosome-level genome assembly of Artemia franciscana.</title>
        <authorList>
            <person name="Jo E."/>
        </authorList>
    </citation>
    <scope>NUCLEOTIDE SEQUENCE</scope>
    <source>
        <tissue evidence="2">Whole body</tissue>
    </source>
</reference>
<feature type="non-terminal residue" evidence="2">
    <location>
        <position position="374"/>
    </location>
</feature>
<organism evidence="2 3">
    <name type="scientific">Artemia franciscana</name>
    <name type="common">Brine shrimp</name>
    <name type="synonym">Artemia sanfranciscana</name>
    <dbReference type="NCBI Taxonomy" id="6661"/>
    <lineage>
        <taxon>Eukaryota</taxon>
        <taxon>Metazoa</taxon>
        <taxon>Ecdysozoa</taxon>
        <taxon>Arthropoda</taxon>
        <taxon>Crustacea</taxon>
        <taxon>Branchiopoda</taxon>
        <taxon>Anostraca</taxon>
        <taxon>Artemiidae</taxon>
        <taxon>Artemia</taxon>
    </lineage>
</organism>
<evidence type="ECO:0000313" key="2">
    <source>
        <dbReference type="EMBL" id="KAK2713765.1"/>
    </source>
</evidence>
<keyword evidence="3" id="KW-1185">Reference proteome</keyword>
<dbReference type="Proteomes" id="UP001187531">
    <property type="component" value="Unassembled WGS sequence"/>
</dbReference>
<gene>
    <name evidence="2" type="ORF">QYM36_009599</name>
</gene>